<dbReference type="CDD" id="cd06193">
    <property type="entry name" value="siderophore_interacting"/>
    <property type="match status" value="1"/>
</dbReference>
<dbReference type="InterPro" id="IPR039374">
    <property type="entry name" value="SIP_fam"/>
</dbReference>
<dbReference type="InterPro" id="IPR007037">
    <property type="entry name" value="SIP_rossman_dom"/>
</dbReference>
<dbReference type="Pfam" id="PF04954">
    <property type="entry name" value="SIP"/>
    <property type="match status" value="1"/>
</dbReference>
<accession>A0ABV5SWS2</accession>
<organism evidence="2 3">
    <name type="scientific">Microbacterium terregens</name>
    <dbReference type="NCBI Taxonomy" id="69363"/>
    <lineage>
        <taxon>Bacteria</taxon>
        <taxon>Bacillati</taxon>
        <taxon>Actinomycetota</taxon>
        <taxon>Actinomycetes</taxon>
        <taxon>Micrococcales</taxon>
        <taxon>Microbacteriaceae</taxon>
        <taxon>Microbacterium</taxon>
    </lineage>
</organism>
<protein>
    <submittedName>
        <fullName evidence="2">Siderophore-interacting protein</fullName>
    </submittedName>
</protein>
<dbReference type="SUPFAM" id="SSF63380">
    <property type="entry name" value="Riboflavin synthase domain-like"/>
    <property type="match status" value="1"/>
</dbReference>
<keyword evidence="3" id="KW-1185">Reference proteome</keyword>
<dbReference type="Pfam" id="PF08021">
    <property type="entry name" value="FAD_binding_9"/>
    <property type="match status" value="1"/>
</dbReference>
<comment type="caution">
    <text evidence="2">The sequence shown here is derived from an EMBL/GenBank/DDBJ whole genome shotgun (WGS) entry which is preliminary data.</text>
</comment>
<feature type="domain" description="FAD-binding FR-type" evidence="1">
    <location>
        <begin position="27"/>
        <end position="154"/>
    </location>
</feature>
<evidence type="ECO:0000313" key="3">
    <source>
        <dbReference type="Proteomes" id="UP001589611"/>
    </source>
</evidence>
<name>A0ABV5SWS2_9MICO</name>
<dbReference type="Gene3D" id="3.40.50.80">
    <property type="entry name" value="Nucleotide-binding domain of ferredoxin-NADP reductase (FNR) module"/>
    <property type="match status" value="1"/>
</dbReference>
<dbReference type="Gene3D" id="2.40.30.10">
    <property type="entry name" value="Translation factors"/>
    <property type="match status" value="1"/>
</dbReference>
<dbReference type="EMBL" id="JBHMBE010000001">
    <property type="protein sequence ID" value="MFB9644612.1"/>
    <property type="molecule type" value="Genomic_DNA"/>
</dbReference>
<sequence>MTDTTIPDARPAADAGRFARVSGRNRFTARRASVVRVERIAPPMIRVTVSGPEFADFTSGGPADHVRVFFPDPMTGELVAPTPVGPGEDGVVRPDRASISRDFTPLPRAVDGGFEIDLDFFVHPDPGPASSWAESARPGDPLVLLGPRGSRRAPQDLDGLLLICDETSLPSVSRWVREIPTGTFVDVVAAVHGDGNWVAGYLGEVPGVQIRVHLVLPDSSGATFLDALEQLPPIGDGVFVWAAGEASALVPVRRHLRRTLGLPAEQTQLSGYWRRGVVALDHHAPIDPTDPD</sequence>
<gene>
    <name evidence="2" type="ORF">ACFFPJ_02235</name>
</gene>
<dbReference type="InterPro" id="IPR013113">
    <property type="entry name" value="SIP_FAD-bd"/>
</dbReference>
<dbReference type="InterPro" id="IPR039261">
    <property type="entry name" value="FNR_nucleotide-bd"/>
</dbReference>
<dbReference type="PANTHER" id="PTHR30157">
    <property type="entry name" value="FERRIC REDUCTASE, NADPH-DEPENDENT"/>
    <property type="match status" value="1"/>
</dbReference>
<dbReference type="PANTHER" id="PTHR30157:SF0">
    <property type="entry name" value="NADPH-DEPENDENT FERRIC-CHELATE REDUCTASE"/>
    <property type="match status" value="1"/>
</dbReference>
<dbReference type="InterPro" id="IPR017938">
    <property type="entry name" value="Riboflavin_synthase-like_b-brl"/>
</dbReference>
<reference evidence="2 3" key="1">
    <citation type="submission" date="2024-09" db="EMBL/GenBank/DDBJ databases">
        <authorList>
            <person name="Sun Q."/>
            <person name="Mori K."/>
        </authorList>
    </citation>
    <scope>NUCLEOTIDE SEQUENCE [LARGE SCALE GENOMIC DNA]</scope>
    <source>
        <strain evidence="2 3">JCM 1342</strain>
    </source>
</reference>
<dbReference type="InterPro" id="IPR017927">
    <property type="entry name" value="FAD-bd_FR_type"/>
</dbReference>
<dbReference type="Proteomes" id="UP001589611">
    <property type="component" value="Unassembled WGS sequence"/>
</dbReference>
<proteinExistence type="predicted"/>
<evidence type="ECO:0000313" key="2">
    <source>
        <dbReference type="EMBL" id="MFB9644612.1"/>
    </source>
</evidence>
<dbReference type="PROSITE" id="PS51384">
    <property type="entry name" value="FAD_FR"/>
    <property type="match status" value="1"/>
</dbReference>
<evidence type="ECO:0000259" key="1">
    <source>
        <dbReference type="PROSITE" id="PS51384"/>
    </source>
</evidence>
<dbReference type="RefSeq" id="WP_344711344.1">
    <property type="nucleotide sequence ID" value="NZ_BAAAWH010000001.1"/>
</dbReference>